<dbReference type="Proteomes" id="UP000027222">
    <property type="component" value="Unassembled WGS sequence"/>
</dbReference>
<proteinExistence type="predicted"/>
<keyword evidence="5" id="KW-1185">Reference proteome</keyword>
<sequence>MCLGVFLMFVVFWGHQRLAASSGDWVCVVWILTNAFTALTVQTFMVHRYWKLSPTRLILIPIVLMMLLRLAVSLHLAVETVIGYELQTEKSKDVEDVTLALAASVATDIFINIALVCQLHRARTCVKATQHIITRIIMIAIITGSVTSVWSLIVIITYLMPPTSAVSIGFAFVLGRIYTLSMLFTLLNRDKMANDPWLHIIFSGTVVGQQMPSTTSQSSLPTMQSVETPQTASDEMTFALPEETRSPDHNNTK</sequence>
<organism evidence="4 5">
    <name type="scientific">Galerina marginata (strain CBS 339.88)</name>
    <dbReference type="NCBI Taxonomy" id="685588"/>
    <lineage>
        <taxon>Eukaryota</taxon>
        <taxon>Fungi</taxon>
        <taxon>Dikarya</taxon>
        <taxon>Basidiomycota</taxon>
        <taxon>Agaricomycotina</taxon>
        <taxon>Agaricomycetes</taxon>
        <taxon>Agaricomycetidae</taxon>
        <taxon>Agaricales</taxon>
        <taxon>Agaricineae</taxon>
        <taxon>Strophariaceae</taxon>
        <taxon>Galerina</taxon>
    </lineage>
</organism>
<feature type="transmembrane region" description="Helical" evidence="2">
    <location>
        <begin position="29"/>
        <end position="50"/>
    </location>
</feature>
<feature type="transmembrane region" description="Helical" evidence="2">
    <location>
        <begin position="136"/>
        <end position="159"/>
    </location>
</feature>
<evidence type="ECO:0000313" key="5">
    <source>
        <dbReference type="Proteomes" id="UP000027222"/>
    </source>
</evidence>
<feature type="domain" description="DUF6534" evidence="3">
    <location>
        <begin position="104"/>
        <end position="190"/>
    </location>
</feature>
<dbReference type="PANTHER" id="PTHR40465">
    <property type="entry name" value="CHROMOSOME 1, WHOLE GENOME SHOTGUN SEQUENCE"/>
    <property type="match status" value="1"/>
</dbReference>
<dbReference type="OrthoDB" id="3203775at2759"/>
<protein>
    <recommendedName>
        <fullName evidence="3">DUF6534 domain-containing protein</fullName>
    </recommendedName>
</protein>
<dbReference type="InterPro" id="IPR045339">
    <property type="entry name" value="DUF6534"/>
</dbReference>
<evidence type="ECO:0000256" key="1">
    <source>
        <dbReference type="SAM" id="MobiDB-lite"/>
    </source>
</evidence>
<dbReference type="AlphaFoldDB" id="A0A067TFE6"/>
<dbReference type="PANTHER" id="PTHR40465:SF1">
    <property type="entry name" value="DUF6534 DOMAIN-CONTAINING PROTEIN"/>
    <property type="match status" value="1"/>
</dbReference>
<reference evidence="5" key="1">
    <citation type="journal article" date="2014" name="Proc. Natl. Acad. Sci. U.S.A.">
        <title>Extensive sampling of basidiomycete genomes demonstrates inadequacy of the white-rot/brown-rot paradigm for wood decay fungi.</title>
        <authorList>
            <person name="Riley R."/>
            <person name="Salamov A.A."/>
            <person name="Brown D.W."/>
            <person name="Nagy L.G."/>
            <person name="Floudas D."/>
            <person name="Held B.W."/>
            <person name="Levasseur A."/>
            <person name="Lombard V."/>
            <person name="Morin E."/>
            <person name="Otillar R."/>
            <person name="Lindquist E.A."/>
            <person name="Sun H."/>
            <person name="LaButti K.M."/>
            <person name="Schmutz J."/>
            <person name="Jabbour D."/>
            <person name="Luo H."/>
            <person name="Baker S.E."/>
            <person name="Pisabarro A.G."/>
            <person name="Walton J.D."/>
            <person name="Blanchette R.A."/>
            <person name="Henrissat B."/>
            <person name="Martin F."/>
            <person name="Cullen D."/>
            <person name="Hibbett D.S."/>
            <person name="Grigoriev I.V."/>
        </authorList>
    </citation>
    <scope>NUCLEOTIDE SEQUENCE [LARGE SCALE GENOMIC DNA]</scope>
    <source>
        <strain evidence="5">CBS 339.88</strain>
    </source>
</reference>
<feature type="compositionally biased region" description="Polar residues" evidence="1">
    <location>
        <begin position="212"/>
        <end position="234"/>
    </location>
</feature>
<keyword evidence="2" id="KW-1133">Transmembrane helix</keyword>
<feature type="transmembrane region" description="Helical" evidence="2">
    <location>
        <begin position="165"/>
        <end position="187"/>
    </location>
</feature>
<feature type="transmembrane region" description="Helical" evidence="2">
    <location>
        <begin position="57"/>
        <end position="77"/>
    </location>
</feature>
<dbReference type="HOGENOM" id="CLU_076650_0_0_1"/>
<feature type="transmembrane region" description="Helical" evidence="2">
    <location>
        <begin position="97"/>
        <end position="115"/>
    </location>
</feature>
<feature type="region of interest" description="Disordered" evidence="1">
    <location>
        <begin position="212"/>
        <end position="253"/>
    </location>
</feature>
<name>A0A067TFE6_GALM3</name>
<gene>
    <name evidence="4" type="ORF">GALMADRAFT_240126</name>
</gene>
<keyword evidence="2" id="KW-0472">Membrane</keyword>
<dbReference type="Pfam" id="PF20152">
    <property type="entry name" value="DUF6534"/>
    <property type="match status" value="1"/>
</dbReference>
<feature type="compositionally biased region" description="Basic and acidic residues" evidence="1">
    <location>
        <begin position="242"/>
        <end position="253"/>
    </location>
</feature>
<keyword evidence="2" id="KW-0812">Transmembrane</keyword>
<accession>A0A067TFE6</accession>
<evidence type="ECO:0000256" key="2">
    <source>
        <dbReference type="SAM" id="Phobius"/>
    </source>
</evidence>
<evidence type="ECO:0000313" key="4">
    <source>
        <dbReference type="EMBL" id="KDR81871.1"/>
    </source>
</evidence>
<dbReference type="EMBL" id="KL142370">
    <property type="protein sequence ID" value="KDR81871.1"/>
    <property type="molecule type" value="Genomic_DNA"/>
</dbReference>
<dbReference type="STRING" id="685588.A0A067TFE6"/>
<evidence type="ECO:0000259" key="3">
    <source>
        <dbReference type="Pfam" id="PF20152"/>
    </source>
</evidence>